<proteinExistence type="predicted"/>
<gene>
    <name evidence="1" type="ORF">S03H2_15740</name>
</gene>
<accession>X1G1T8</accession>
<dbReference type="EMBL" id="BARU01008009">
    <property type="protein sequence ID" value="GAH35534.1"/>
    <property type="molecule type" value="Genomic_DNA"/>
</dbReference>
<reference evidence="1" key="1">
    <citation type="journal article" date="2014" name="Front. Microbiol.">
        <title>High frequency of phylogenetically diverse reductive dehalogenase-homologous genes in deep subseafloor sedimentary metagenomes.</title>
        <authorList>
            <person name="Kawai M."/>
            <person name="Futagami T."/>
            <person name="Toyoda A."/>
            <person name="Takaki Y."/>
            <person name="Nishi S."/>
            <person name="Hori S."/>
            <person name="Arai W."/>
            <person name="Tsubouchi T."/>
            <person name="Morono Y."/>
            <person name="Uchiyama I."/>
            <person name="Ito T."/>
            <person name="Fujiyama A."/>
            <person name="Inagaki F."/>
            <person name="Takami H."/>
        </authorList>
    </citation>
    <scope>NUCLEOTIDE SEQUENCE</scope>
    <source>
        <strain evidence="1">Expedition CK06-06</strain>
    </source>
</reference>
<sequence length="227" mass="26928">PLSPRMTSNRDIFQMTIAVRGKKNKREYFKIYYGDEDNDIRVIDVDPDTQQLILLVREPPREFKTYKMNEKTGLYDIEVTRKTPSLSRKYLLGMDETHLFISELPQEGAINKIKEAHKILKPEYIIKSEKDNRRIKRQGEWFFIPVSTEEQELIEKNENFIEKKVPIGRTVQGNVHTADELLILEDKTYVNCKIRHIEHKTLKLRGWFRVLKNTEVQNRIGVIAWID</sequence>
<feature type="non-terminal residue" evidence="1">
    <location>
        <position position="1"/>
    </location>
</feature>
<name>X1G1T8_9ZZZZ</name>
<comment type="caution">
    <text evidence="1">The sequence shown here is derived from an EMBL/GenBank/DDBJ whole genome shotgun (WGS) entry which is preliminary data.</text>
</comment>
<protein>
    <submittedName>
        <fullName evidence="1">Uncharacterized protein</fullName>
    </submittedName>
</protein>
<evidence type="ECO:0000313" key="1">
    <source>
        <dbReference type="EMBL" id="GAH35534.1"/>
    </source>
</evidence>
<dbReference type="AlphaFoldDB" id="X1G1T8"/>
<organism evidence="1">
    <name type="scientific">marine sediment metagenome</name>
    <dbReference type="NCBI Taxonomy" id="412755"/>
    <lineage>
        <taxon>unclassified sequences</taxon>
        <taxon>metagenomes</taxon>
        <taxon>ecological metagenomes</taxon>
    </lineage>
</organism>